<dbReference type="Pfam" id="PF08863">
    <property type="entry name" value="YolD"/>
    <property type="match status" value="1"/>
</dbReference>
<protein>
    <recommendedName>
        <fullName evidence="3">YolD-like family protein</fullName>
    </recommendedName>
</protein>
<dbReference type="AlphaFoldDB" id="A0A1S2MEB5"/>
<gene>
    <name evidence="1" type="ORF">BKP45_04935</name>
</gene>
<dbReference type="Proteomes" id="UP000180057">
    <property type="component" value="Unassembled WGS sequence"/>
</dbReference>
<name>A0A1S2MEB5_9BACI</name>
<dbReference type="PANTHER" id="PTHR40051:SF1">
    <property type="entry name" value="YOLD-LIKE FAMILY PROTEIN"/>
    <property type="match status" value="1"/>
</dbReference>
<sequence>MTLKDRGNIKWTSLMLPEHVEMLRKWADDLNKVPRPMLDEQQWEEIEITVTDAIADNNVLAFTYWEDGYYKTLIGRVHFIDMNGKQFRIVDEFDEKLCVAFEDIGAVNTL</sequence>
<accession>A0A1S2MEB5</accession>
<evidence type="ECO:0000313" key="2">
    <source>
        <dbReference type="Proteomes" id="UP000180057"/>
    </source>
</evidence>
<keyword evidence="2" id="KW-1185">Reference proteome</keyword>
<reference evidence="1 2" key="1">
    <citation type="submission" date="2016-10" db="EMBL/GenBank/DDBJ databases">
        <title>Draft genome sequences of four alkaliphilic bacteria belonging to the Anaerobacillus genus.</title>
        <authorList>
            <person name="Bassil N.M."/>
            <person name="Lloyd J.R."/>
        </authorList>
    </citation>
    <scope>NUCLEOTIDE SEQUENCE [LARGE SCALE GENOMIC DNA]</scope>
    <source>
        <strain evidence="1 2">DSM 22531</strain>
    </source>
</reference>
<dbReference type="InterPro" id="IPR014962">
    <property type="entry name" value="YolD"/>
</dbReference>
<comment type="caution">
    <text evidence="1">The sequence shown here is derived from an EMBL/GenBank/DDBJ whole genome shotgun (WGS) entry which is preliminary data.</text>
</comment>
<organism evidence="1 2">
    <name type="scientific">Anaerobacillus alkalidiazotrophicus</name>
    <dbReference type="NCBI Taxonomy" id="472963"/>
    <lineage>
        <taxon>Bacteria</taxon>
        <taxon>Bacillati</taxon>
        <taxon>Bacillota</taxon>
        <taxon>Bacilli</taxon>
        <taxon>Bacillales</taxon>
        <taxon>Bacillaceae</taxon>
        <taxon>Anaerobacillus</taxon>
    </lineage>
</organism>
<evidence type="ECO:0008006" key="3">
    <source>
        <dbReference type="Google" id="ProtNLM"/>
    </source>
</evidence>
<evidence type="ECO:0000313" key="1">
    <source>
        <dbReference type="EMBL" id="OIJ22025.1"/>
    </source>
</evidence>
<dbReference type="RefSeq" id="WP_071388595.1">
    <property type="nucleotide sequence ID" value="NZ_MLQS01000001.1"/>
</dbReference>
<dbReference type="STRING" id="472963.BKP45_04935"/>
<dbReference type="PANTHER" id="PTHR40051">
    <property type="entry name" value="IG HYPOTHETICAL 15966"/>
    <property type="match status" value="1"/>
</dbReference>
<proteinExistence type="predicted"/>
<dbReference type="EMBL" id="MLQS01000001">
    <property type="protein sequence ID" value="OIJ22025.1"/>
    <property type="molecule type" value="Genomic_DNA"/>
</dbReference>